<feature type="region of interest" description="Disordered" evidence="1">
    <location>
        <begin position="993"/>
        <end position="1071"/>
    </location>
</feature>
<dbReference type="EMBL" id="CAIIXF020000005">
    <property type="protein sequence ID" value="CAH1782782.1"/>
    <property type="molecule type" value="Genomic_DNA"/>
</dbReference>
<feature type="region of interest" description="Disordered" evidence="1">
    <location>
        <begin position="465"/>
        <end position="491"/>
    </location>
</feature>
<keyword evidence="3" id="KW-1185">Reference proteome</keyword>
<protein>
    <submittedName>
        <fullName evidence="2">Uncharacterized protein</fullName>
    </submittedName>
</protein>
<name>A0A8S4NPS5_OWEFU</name>
<reference evidence="2" key="1">
    <citation type="submission" date="2022-03" db="EMBL/GenBank/DDBJ databases">
        <authorList>
            <person name="Martin C."/>
        </authorList>
    </citation>
    <scope>NUCLEOTIDE SEQUENCE</scope>
</reference>
<feature type="non-terminal residue" evidence="2">
    <location>
        <position position="1071"/>
    </location>
</feature>
<dbReference type="AlphaFoldDB" id="A0A8S4NPS5"/>
<feature type="region of interest" description="Disordered" evidence="1">
    <location>
        <begin position="528"/>
        <end position="570"/>
    </location>
</feature>
<feature type="compositionally biased region" description="Basic and acidic residues" evidence="1">
    <location>
        <begin position="158"/>
        <end position="173"/>
    </location>
</feature>
<gene>
    <name evidence="2" type="ORF">OFUS_LOCUS9193</name>
</gene>
<organism evidence="2 3">
    <name type="scientific">Owenia fusiformis</name>
    <name type="common">Polychaete worm</name>
    <dbReference type="NCBI Taxonomy" id="6347"/>
    <lineage>
        <taxon>Eukaryota</taxon>
        <taxon>Metazoa</taxon>
        <taxon>Spiralia</taxon>
        <taxon>Lophotrochozoa</taxon>
        <taxon>Annelida</taxon>
        <taxon>Polychaeta</taxon>
        <taxon>Sedentaria</taxon>
        <taxon>Canalipalpata</taxon>
        <taxon>Sabellida</taxon>
        <taxon>Oweniida</taxon>
        <taxon>Oweniidae</taxon>
        <taxon>Owenia</taxon>
    </lineage>
</organism>
<feature type="compositionally biased region" description="Polar residues" evidence="1">
    <location>
        <begin position="604"/>
        <end position="616"/>
    </location>
</feature>
<feature type="region of interest" description="Disordered" evidence="1">
    <location>
        <begin position="374"/>
        <end position="401"/>
    </location>
</feature>
<sequence>WIGGTRKLRLQDERRQQKEFFERKKFASKVKKSRPTSPGRIRRGISQDLLQLHVVNRAYDHNRKCNIGKVEREIKKVDLDKHMASSTQRRFQEVDLPMSPCKSVSKISLLSASESEDPLSQQREEKRQQIFDKWSAKLNIGKVHDNHTKHHIETNPMKSDDFPMEYRRPDRKPSKGAPWTVYDQYSKVYNKGGVQSNQQRWMASDTMKGNAANTYDTARHWQTTDDESSTDNNFAIGITPFKDSQWQTPFLSQIGQSQLTHPLQPIQIALPACESKHPDHPVQATIPPEVKKRRALWSSEDFQITPLKKYKADEKRIQRQRQSKTKQESEQRIEEKHEIQTIKDTDSHQELISKYSKYLQPENVPKTNFKTQIPETHTQDKDTLNTQTYPSQVKRKRETTTNKDSQLAEIVKYDKPVDDWKTPNVNVPTLECRSVKTVNSNGDTPVFDILDDAVYNKMNPVIHKTGKSKGNYNSRLKKEEQNSRGNTVMESNESAAKIHTDIADVSISGFQTVGTFSLGLDFDSQDKEETIKKEPDKDDQNQPSSDKVEPTTSLKAQDAKTETTPFCNASGYKNNLMEFLGFSTPWNPGQDLPPSTKRKDSEGDPSSLNKSETPGSTKCRLQFQNTSKKEEPDASKQCSIQPSESLNKLLGLDDDSQEVVPAGLEDVAPETGTTTPGTTTTGHSINIFENATAAKAIIETITSNATLHKNIVGSCDPKDTMQLSYKEHSSSDINTELCTLTAETEHSALNTEGHSQPSTGCAAPVADSVLPNKDNDQISTEHIVHDREYVMSDIEYRHTHSVPDFVKNHPEYCEKYYQSVSPSVRALMLNMIQSFDAETKAEQGNNSNDLVDTIGQLKEVVLKGNKESSDVVLLNDTYVKLSSSEGHSEEVDNAIGNTTDKVIPDTSQDKGRHPNNLPTLSLDGVENVQCKTCGFRNKQLIHISTQTSPVNQPVTALALQPIQLKNVCTMTYEPPGSVPILPLQDDTNLPALSTRVSKPEDSKQSVLSESKDNKLPVLSQPEDNKLPDLSQPNDFKPLVLSQSEDNTLPALSQPEDNKLPVFSNPEENEHP</sequence>
<feature type="non-terminal residue" evidence="2">
    <location>
        <position position="1"/>
    </location>
</feature>
<dbReference type="Proteomes" id="UP000749559">
    <property type="component" value="Unassembled WGS sequence"/>
</dbReference>
<dbReference type="PANTHER" id="PTHR35158:SF1">
    <property type="entry name" value="CDNA SEQUENCE CN725425"/>
    <property type="match status" value="1"/>
</dbReference>
<feature type="compositionally biased region" description="Polar residues" evidence="1">
    <location>
        <begin position="1040"/>
        <end position="1050"/>
    </location>
</feature>
<evidence type="ECO:0000313" key="2">
    <source>
        <dbReference type="EMBL" id="CAH1782782.1"/>
    </source>
</evidence>
<evidence type="ECO:0000256" key="1">
    <source>
        <dbReference type="SAM" id="MobiDB-lite"/>
    </source>
</evidence>
<feature type="compositionally biased region" description="Basic and acidic residues" evidence="1">
    <location>
        <begin position="325"/>
        <end position="336"/>
    </location>
</feature>
<dbReference type="OrthoDB" id="6430388at2759"/>
<dbReference type="PANTHER" id="PTHR35158">
    <property type="entry name" value="CDNA SEQUENCE CN725425"/>
    <property type="match status" value="1"/>
</dbReference>
<feature type="compositionally biased region" description="Polar residues" evidence="1">
    <location>
        <begin position="541"/>
        <end position="555"/>
    </location>
</feature>
<comment type="caution">
    <text evidence="2">The sequence shown here is derived from an EMBL/GenBank/DDBJ whole genome shotgun (WGS) entry which is preliminary data.</text>
</comment>
<proteinExistence type="predicted"/>
<feature type="compositionally biased region" description="Basic and acidic residues" evidence="1">
    <location>
        <begin position="528"/>
        <end position="540"/>
    </location>
</feature>
<feature type="region of interest" description="Disordered" evidence="1">
    <location>
        <begin position="312"/>
        <end position="336"/>
    </location>
</feature>
<accession>A0A8S4NPS5</accession>
<feature type="compositionally biased region" description="Low complexity" evidence="1">
    <location>
        <begin position="671"/>
        <end position="682"/>
    </location>
</feature>
<feature type="compositionally biased region" description="Basic and acidic residues" evidence="1">
    <location>
        <begin position="997"/>
        <end position="1014"/>
    </location>
</feature>
<dbReference type="InterPro" id="IPR027883">
    <property type="entry name" value="Redic1-like"/>
</dbReference>
<evidence type="ECO:0000313" key="3">
    <source>
        <dbReference type="Proteomes" id="UP000749559"/>
    </source>
</evidence>
<feature type="region of interest" description="Disordered" evidence="1">
    <location>
        <begin position="150"/>
        <end position="177"/>
    </location>
</feature>
<feature type="region of interest" description="Disordered" evidence="1">
    <location>
        <begin position="583"/>
        <end position="640"/>
    </location>
</feature>
<feature type="region of interest" description="Disordered" evidence="1">
    <location>
        <begin position="663"/>
        <end position="683"/>
    </location>
</feature>